<gene>
    <name evidence="2" type="ORF">ACFSW8_11310</name>
</gene>
<evidence type="ECO:0000313" key="2">
    <source>
        <dbReference type="EMBL" id="MFD2159489.1"/>
    </source>
</evidence>
<protein>
    <recommendedName>
        <fullName evidence="4">Type II secretion system protein</fullName>
    </recommendedName>
</protein>
<evidence type="ECO:0008006" key="4">
    <source>
        <dbReference type="Google" id="ProtNLM"/>
    </source>
</evidence>
<keyword evidence="3" id="KW-1185">Reference proteome</keyword>
<comment type="caution">
    <text evidence="2">The sequence shown here is derived from an EMBL/GenBank/DDBJ whole genome shotgun (WGS) entry which is preliminary data.</text>
</comment>
<evidence type="ECO:0000256" key="1">
    <source>
        <dbReference type="SAM" id="Phobius"/>
    </source>
</evidence>
<keyword evidence="1" id="KW-1133">Transmembrane helix</keyword>
<organism evidence="2 3">
    <name type="scientific">Rubritalea tangerina</name>
    <dbReference type="NCBI Taxonomy" id="430798"/>
    <lineage>
        <taxon>Bacteria</taxon>
        <taxon>Pseudomonadati</taxon>
        <taxon>Verrucomicrobiota</taxon>
        <taxon>Verrucomicrobiia</taxon>
        <taxon>Verrucomicrobiales</taxon>
        <taxon>Rubritaleaceae</taxon>
        <taxon>Rubritalea</taxon>
    </lineage>
</organism>
<accession>A0ABW4ZC87</accession>
<name>A0ABW4ZC87_9BACT</name>
<feature type="transmembrane region" description="Helical" evidence="1">
    <location>
        <begin position="34"/>
        <end position="55"/>
    </location>
</feature>
<dbReference type="Proteomes" id="UP001597389">
    <property type="component" value="Unassembled WGS sequence"/>
</dbReference>
<proteinExistence type="predicted"/>
<sequence length="194" mass="20844">MKISLLGSPLQKTRAVVASPGAKKRRGGFLIESSVSLFVLVAVAIVLLNASFNIVKPRNWVMRQNLVDAFLSQEIALMNRVSFDTIENGTSGWGSGSAATANLANAVSANDVLMGKMPGFTPGVDNGRDFTATVHRVRIPVETNTAVGTFTPSGTNDELVLADLGIRCYELQSHVVYTIDGETYVKTRSVIRTQ</sequence>
<dbReference type="EMBL" id="JBHUJB010000046">
    <property type="protein sequence ID" value="MFD2159489.1"/>
    <property type="molecule type" value="Genomic_DNA"/>
</dbReference>
<evidence type="ECO:0000313" key="3">
    <source>
        <dbReference type="Proteomes" id="UP001597389"/>
    </source>
</evidence>
<dbReference type="RefSeq" id="WP_377086233.1">
    <property type="nucleotide sequence ID" value="NZ_JBHSJL010000014.1"/>
</dbReference>
<keyword evidence="1" id="KW-0472">Membrane</keyword>
<reference evidence="3" key="1">
    <citation type="journal article" date="2019" name="Int. J. Syst. Evol. Microbiol.">
        <title>The Global Catalogue of Microorganisms (GCM) 10K type strain sequencing project: providing services to taxonomists for standard genome sequencing and annotation.</title>
        <authorList>
            <consortium name="The Broad Institute Genomics Platform"/>
            <consortium name="The Broad Institute Genome Sequencing Center for Infectious Disease"/>
            <person name="Wu L."/>
            <person name="Ma J."/>
        </authorList>
    </citation>
    <scope>NUCLEOTIDE SEQUENCE [LARGE SCALE GENOMIC DNA]</scope>
    <source>
        <strain evidence="3">CCUG 57942</strain>
    </source>
</reference>
<keyword evidence="1" id="KW-0812">Transmembrane</keyword>